<keyword evidence="1" id="KW-0472">Membrane</keyword>
<dbReference type="EMBL" id="UOFN01000013">
    <property type="protein sequence ID" value="VAW73276.1"/>
    <property type="molecule type" value="Genomic_DNA"/>
</dbReference>
<name>A0A3B0YY01_9ZZZZ</name>
<protein>
    <recommendedName>
        <fullName evidence="3">Autotransporter protein</fullName>
    </recommendedName>
</protein>
<sequence length="527" mass="54192">MKNITRCLPIIISMSAALGMSSAAQAKDWTCAGTDFWDNAGCWSPAGLPATLDTAFITQSGASDVIVNYRNVVNPADVLDEIRLDATGAGIVRLEQTINSAISASNLFIGRDGTGEYLQTAGTSNFTNAFIASRSTASGRYDLGGSATALFTGLIVGNVGTGVFAQTGGTNTVADSLIIGAEAGGVGTYTLSGGTLTVGDIVSRVGVVDVGRWGTGSFTQEAGTVNTVYGDLFISRKAGPLGAPSTGTYTMNGGTLNADRIEVGVIPPVVSNTPNTYPNVHEASDGRFVQNGGDVNVSNGLIISNSGGALGRYELRGGSLTASSVLNNDRFEYSGGSLDGSIENHAILAFSGAGTRTVTGSVTNVGETTYTQSNVDLSPPVVVYQETKNGEVRLADGTTVSIGMDLTLGALGTLDLELGSSFFGFDDLTPWISVGGDASIAGILDLTDISGWSPINGDSWTLIRATTLSGLFDQVLFPVLPGWSWELIYGSDKILLTGQVSSVPVPAAVWLFGSGLLGLVGVARRRG</sequence>
<keyword evidence="1" id="KW-1133">Transmembrane helix</keyword>
<accession>A0A3B0YY01</accession>
<feature type="transmembrane region" description="Helical" evidence="1">
    <location>
        <begin position="503"/>
        <end position="523"/>
    </location>
</feature>
<evidence type="ECO:0000256" key="1">
    <source>
        <dbReference type="SAM" id="Phobius"/>
    </source>
</evidence>
<proteinExistence type="predicted"/>
<evidence type="ECO:0000313" key="2">
    <source>
        <dbReference type="EMBL" id="VAW73276.1"/>
    </source>
</evidence>
<organism evidence="2">
    <name type="scientific">hydrothermal vent metagenome</name>
    <dbReference type="NCBI Taxonomy" id="652676"/>
    <lineage>
        <taxon>unclassified sequences</taxon>
        <taxon>metagenomes</taxon>
        <taxon>ecological metagenomes</taxon>
    </lineage>
</organism>
<reference evidence="2" key="1">
    <citation type="submission" date="2018-06" db="EMBL/GenBank/DDBJ databases">
        <authorList>
            <person name="Zhirakovskaya E."/>
        </authorList>
    </citation>
    <scope>NUCLEOTIDE SEQUENCE</scope>
</reference>
<gene>
    <name evidence="2" type="ORF">MNBD_GAMMA15-659</name>
</gene>
<keyword evidence="1" id="KW-0812">Transmembrane</keyword>
<evidence type="ECO:0008006" key="3">
    <source>
        <dbReference type="Google" id="ProtNLM"/>
    </source>
</evidence>
<dbReference type="AlphaFoldDB" id="A0A3B0YY01"/>